<organism evidence="3 4">
    <name type="scientific">Trematosphaeria pertusa</name>
    <dbReference type="NCBI Taxonomy" id="390896"/>
    <lineage>
        <taxon>Eukaryota</taxon>
        <taxon>Fungi</taxon>
        <taxon>Dikarya</taxon>
        <taxon>Ascomycota</taxon>
        <taxon>Pezizomycotina</taxon>
        <taxon>Dothideomycetes</taxon>
        <taxon>Pleosporomycetidae</taxon>
        <taxon>Pleosporales</taxon>
        <taxon>Massarineae</taxon>
        <taxon>Trematosphaeriaceae</taxon>
        <taxon>Trematosphaeria</taxon>
    </lineage>
</organism>
<reference evidence="3" key="1">
    <citation type="journal article" date="2020" name="Stud. Mycol.">
        <title>101 Dothideomycetes genomes: a test case for predicting lifestyles and emergence of pathogens.</title>
        <authorList>
            <person name="Haridas S."/>
            <person name="Albert R."/>
            <person name="Binder M."/>
            <person name="Bloem J."/>
            <person name="Labutti K."/>
            <person name="Salamov A."/>
            <person name="Andreopoulos B."/>
            <person name="Baker S."/>
            <person name="Barry K."/>
            <person name="Bills G."/>
            <person name="Bluhm B."/>
            <person name="Cannon C."/>
            <person name="Castanera R."/>
            <person name="Culley D."/>
            <person name="Daum C."/>
            <person name="Ezra D."/>
            <person name="Gonzalez J."/>
            <person name="Henrissat B."/>
            <person name="Kuo A."/>
            <person name="Liang C."/>
            <person name="Lipzen A."/>
            <person name="Lutzoni F."/>
            <person name="Magnuson J."/>
            <person name="Mondo S."/>
            <person name="Nolan M."/>
            <person name="Ohm R."/>
            <person name="Pangilinan J."/>
            <person name="Park H.-J."/>
            <person name="Ramirez L."/>
            <person name="Alfaro M."/>
            <person name="Sun H."/>
            <person name="Tritt A."/>
            <person name="Yoshinaga Y."/>
            <person name="Zwiers L.-H."/>
            <person name="Turgeon B."/>
            <person name="Goodwin S."/>
            <person name="Spatafora J."/>
            <person name="Crous P."/>
            <person name="Grigoriev I."/>
        </authorList>
    </citation>
    <scope>NUCLEOTIDE SEQUENCE</scope>
    <source>
        <strain evidence="3">CBS 122368</strain>
    </source>
</reference>
<dbReference type="RefSeq" id="XP_033689918.1">
    <property type="nucleotide sequence ID" value="XM_033819924.1"/>
</dbReference>
<keyword evidence="2" id="KW-0812">Transmembrane</keyword>
<keyword evidence="4" id="KW-1185">Reference proteome</keyword>
<dbReference type="AlphaFoldDB" id="A0A6A6IWZ3"/>
<name>A0A6A6IWZ3_9PLEO</name>
<keyword evidence="2" id="KW-0472">Membrane</keyword>
<feature type="transmembrane region" description="Helical" evidence="2">
    <location>
        <begin position="277"/>
        <end position="297"/>
    </location>
</feature>
<dbReference type="EMBL" id="ML987190">
    <property type="protein sequence ID" value="KAF2254914.1"/>
    <property type="molecule type" value="Genomic_DNA"/>
</dbReference>
<gene>
    <name evidence="3" type="ORF">BU26DRAFT_147926</name>
</gene>
<accession>A0A6A6IWZ3</accession>
<evidence type="ECO:0000256" key="2">
    <source>
        <dbReference type="SAM" id="Phobius"/>
    </source>
</evidence>
<feature type="region of interest" description="Disordered" evidence="1">
    <location>
        <begin position="1"/>
        <end position="21"/>
    </location>
</feature>
<protein>
    <submittedName>
        <fullName evidence="3">Uncharacterized protein</fullName>
    </submittedName>
</protein>
<proteinExistence type="predicted"/>
<feature type="compositionally biased region" description="Low complexity" evidence="1">
    <location>
        <begin position="10"/>
        <end position="20"/>
    </location>
</feature>
<sequence>MPHARRIATPSPSSRRVSPSCGFPLDPKLRLSLRLHATYTSEQGHACTFTPRPCSSSDIHIHIVRQHERCRHHCGFPFPDAGLAGASPFACRLSRCSLGHRVFEELPFEGSSSIPISMTQEPFHIFHDSAISGPVRRRLLIPAILDALLRHHLPDCMSFASISREKGPSLCLKQRSLLVLTVGLQSSVLLRNHDRLYRTSVSLLHLPEGPHPALRLPDLESAHSPAVLAILSPYQPTGGLVNSCSAPDELSLRGARHTIESRNPFQIRSWMQLARGLNFPTSLIVLFALPVLPFTLYT</sequence>
<dbReference type="Proteomes" id="UP000800094">
    <property type="component" value="Unassembled WGS sequence"/>
</dbReference>
<keyword evidence="2" id="KW-1133">Transmembrane helix</keyword>
<evidence type="ECO:0000313" key="4">
    <source>
        <dbReference type="Proteomes" id="UP000800094"/>
    </source>
</evidence>
<evidence type="ECO:0000313" key="3">
    <source>
        <dbReference type="EMBL" id="KAF2254914.1"/>
    </source>
</evidence>
<dbReference type="GeneID" id="54573254"/>
<evidence type="ECO:0000256" key="1">
    <source>
        <dbReference type="SAM" id="MobiDB-lite"/>
    </source>
</evidence>